<keyword evidence="2" id="KW-0255">Endonuclease</keyword>
<organism evidence="2 3">
    <name type="scientific">Diplogelasinospora grovesii</name>
    <dbReference type="NCBI Taxonomy" id="303347"/>
    <lineage>
        <taxon>Eukaryota</taxon>
        <taxon>Fungi</taxon>
        <taxon>Dikarya</taxon>
        <taxon>Ascomycota</taxon>
        <taxon>Pezizomycotina</taxon>
        <taxon>Sordariomycetes</taxon>
        <taxon>Sordariomycetidae</taxon>
        <taxon>Sordariales</taxon>
        <taxon>Diplogelasinosporaceae</taxon>
        <taxon>Diplogelasinospora</taxon>
    </lineage>
</organism>
<protein>
    <submittedName>
        <fullName evidence="2">Endonuclease/exonuclease/phosphatase</fullName>
    </submittedName>
</protein>
<dbReference type="Proteomes" id="UP001303473">
    <property type="component" value="Unassembled WGS sequence"/>
</dbReference>
<dbReference type="AlphaFoldDB" id="A0AAN6N970"/>
<dbReference type="InterPro" id="IPR005135">
    <property type="entry name" value="Endo/exonuclease/phosphatase"/>
</dbReference>
<sequence length="295" mass="32781">MASAGQRTAPSHPIAVRLVTLNIRYATKNPVSGEQPWSIRCPKLCAQLRFITSGHSSVFICIQEALHSQLMDIQASLGSSWSYVGQGRDDGKTSGEFSPIFFRVDSWECQRNKTYWLSQTPEMPSRGWDAALNRIVTMGSFRHNETGIVIIAMSTHLDHRGVVAREESANLLLRLAGEWSSVGGGQVRLPVFLGGDFNSTPNDKAYKNLTSPGSGMRDISDLVPDGLKYGNRQITYTSFGEPNEKPSRIDFLFVQEPRDLEFPTFGILPNRFDDNIYLSDHRPVVADMKIPVGTS</sequence>
<dbReference type="Pfam" id="PF03372">
    <property type="entry name" value="Exo_endo_phos"/>
    <property type="match status" value="1"/>
</dbReference>
<name>A0AAN6N970_9PEZI</name>
<dbReference type="InterPro" id="IPR036691">
    <property type="entry name" value="Endo/exonu/phosph_ase_sf"/>
</dbReference>
<dbReference type="CDD" id="cd09083">
    <property type="entry name" value="EEP-1"/>
    <property type="match status" value="1"/>
</dbReference>
<evidence type="ECO:0000313" key="3">
    <source>
        <dbReference type="Proteomes" id="UP001303473"/>
    </source>
</evidence>
<dbReference type="InterPro" id="IPR050410">
    <property type="entry name" value="CCR4/nocturin_mRNA_transcr"/>
</dbReference>
<keyword evidence="3" id="KW-1185">Reference proteome</keyword>
<accession>A0AAN6N970</accession>
<proteinExistence type="predicted"/>
<reference evidence="3" key="1">
    <citation type="journal article" date="2023" name="Mol. Phylogenet. Evol.">
        <title>Genome-scale phylogeny and comparative genomics of the fungal order Sordariales.</title>
        <authorList>
            <person name="Hensen N."/>
            <person name="Bonometti L."/>
            <person name="Westerberg I."/>
            <person name="Brannstrom I.O."/>
            <person name="Guillou S."/>
            <person name="Cros-Aarteil S."/>
            <person name="Calhoun S."/>
            <person name="Haridas S."/>
            <person name="Kuo A."/>
            <person name="Mondo S."/>
            <person name="Pangilinan J."/>
            <person name="Riley R."/>
            <person name="LaButti K."/>
            <person name="Andreopoulos B."/>
            <person name="Lipzen A."/>
            <person name="Chen C."/>
            <person name="Yan M."/>
            <person name="Daum C."/>
            <person name="Ng V."/>
            <person name="Clum A."/>
            <person name="Steindorff A."/>
            <person name="Ohm R.A."/>
            <person name="Martin F."/>
            <person name="Silar P."/>
            <person name="Natvig D.O."/>
            <person name="Lalanne C."/>
            <person name="Gautier V."/>
            <person name="Ament-Velasquez S.L."/>
            <person name="Kruys A."/>
            <person name="Hutchinson M.I."/>
            <person name="Powell A.J."/>
            <person name="Barry K."/>
            <person name="Miller A.N."/>
            <person name="Grigoriev I.V."/>
            <person name="Debuchy R."/>
            <person name="Gladieux P."/>
            <person name="Hiltunen Thoren M."/>
            <person name="Johannesson H."/>
        </authorList>
    </citation>
    <scope>NUCLEOTIDE SEQUENCE [LARGE SCALE GENOMIC DNA]</scope>
    <source>
        <strain evidence="3">CBS 340.73</strain>
    </source>
</reference>
<evidence type="ECO:0000313" key="2">
    <source>
        <dbReference type="EMBL" id="KAK3939582.1"/>
    </source>
</evidence>
<dbReference type="GO" id="GO:0000175">
    <property type="term" value="F:3'-5'-RNA exonuclease activity"/>
    <property type="evidence" value="ECO:0007669"/>
    <property type="project" value="TreeGrafter"/>
</dbReference>
<dbReference type="EMBL" id="MU853809">
    <property type="protein sequence ID" value="KAK3939582.1"/>
    <property type="molecule type" value="Genomic_DNA"/>
</dbReference>
<dbReference type="Gene3D" id="3.60.10.10">
    <property type="entry name" value="Endonuclease/exonuclease/phosphatase"/>
    <property type="match status" value="1"/>
</dbReference>
<dbReference type="SUPFAM" id="SSF56219">
    <property type="entry name" value="DNase I-like"/>
    <property type="match status" value="1"/>
</dbReference>
<evidence type="ECO:0000259" key="1">
    <source>
        <dbReference type="Pfam" id="PF03372"/>
    </source>
</evidence>
<dbReference type="GO" id="GO:0004519">
    <property type="term" value="F:endonuclease activity"/>
    <property type="evidence" value="ECO:0007669"/>
    <property type="project" value="UniProtKB-KW"/>
</dbReference>
<keyword evidence="2" id="KW-0378">Hydrolase</keyword>
<feature type="domain" description="Endonuclease/exonuclease/phosphatase" evidence="1">
    <location>
        <begin position="20"/>
        <end position="281"/>
    </location>
</feature>
<dbReference type="PANTHER" id="PTHR12121:SF36">
    <property type="entry name" value="ENDONUCLEASE_EXONUCLEASE_PHOSPHATASE DOMAIN-CONTAINING PROTEIN"/>
    <property type="match status" value="1"/>
</dbReference>
<comment type="caution">
    <text evidence="2">The sequence shown here is derived from an EMBL/GenBank/DDBJ whole genome shotgun (WGS) entry which is preliminary data.</text>
</comment>
<gene>
    <name evidence="2" type="ORF">QBC46DRAFT_144139</name>
</gene>
<keyword evidence="2" id="KW-0540">Nuclease</keyword>
<dbReference type="PANTHER" id="PTHR12121">
    <property type="entry name" value="CARBON CATABOLITE REPRESSOR PROTEIN 4"/>
    <property type="match status" value="1"/>
</dbReference>